<protein>
    <recommendedName>
        <fullName evidence="1">CpXC domain-containing protein</fullName>
    </recommendedName>
</protein>
<comment type="caution">
    <text evidence="2">The sequence shown here is derived from an EMBL/GenBank/DDBJ whole genome shotgun (WGS) entry which is preliminary data.</text>
</comment>
<sequence>MSQSQMQEITCPKCGKKQFFRVWDSINTMEDPPLKEAVRNDEAFSFHCEDCGASAVLHYNFIYHEPAEKLFIVCSADGSDYTAMKETLTAEDNAFKGYTKRIVLSHNAFKEKLLIFDAGFNDKIVEVMKSGIYANVDAHYKDKGIDEIFFATNEEGEHGFLLLRHGEMLAAVEFDKALYDALLEKALETIDALSPADVIIDTEWARAMVERL</sequence>
<gene>
    <name evidence="2" type="ORF">HXL70_06610</name>
</gene>
<dbReference type="Pfam" id="PF14353">
    <property type="entry name" value="CpXC"/>
    <property type="match status" value="1"/>
</dbReference>
<dbReference type="RefSeq" id="WP_276640207.1">
    <property type="nucleotide sequence ID" value="NZ_CAUQCT010000059.1"/>
</dbReference>
<feature type="domain" description="CpXC" evidence="1">
    <location>
        <begin position="9"/>
        <end position="129"/>
    </location>
</feature>
<dbReference type="InterPro" id="IPR025682">
    <property type="entry name" value="CpXC_dom"/>
</dbReference>
<dbReference type="Proteomes" id="UP000757890">
    <property type="component" value="Unassembled WGS sequence"/>
</dbReference>
<evidence type="ECO:0000259" key="1">
    <source>
        <dbReference type="Pfam" id="PF14353"/>
    </source>
</evidence>
<reference evidence="2" key="1">
    <citation type="submission" date="2020-04" db="EMBL/GenBank/DDBJ databases">
        <title>Deep metagenomics examines the oral microbiome during advanced dental caries in children, revealing novel taxa and co-occurrences with host molecules.</title>
        <authorList>
            <person name="Baker J.L."/>
            <person name="Morton J.T."/>
            <person name="Dinis M."/>
            <person name="Alvarez R."/>
            <person name="Tran N.C."/>
            <person name="Knight R."/>
            <person name="Edlund A."/>
        </authorList>
    </citation>
    <scope>NUCLEOTIDE SEQUENCE</scope>
    <source>
        <strain evidence="2">JCVI_32_bin.14</strain>
    </source>
</reference>
<accession>A0A930BB50</accession>
<name>A0A930BB50_9FIRM</name>
<dbReference type="EMBL" id="JABZMK010000046">
    <property type="protein sequence ID" value="MBF1129700.1"/>
    <property type="molecule type" value="Genomic_DNA"/>
</dbReference>
<evidence type="ECO:0000313" key="2">
    <source>
        <dbReference type="EMBL" id="MBF1129700.1"/>
    </source>
</evidence>
<dbReference type="AlphaFoldDB" id="A0A930BB50"/>
<organism evidence="2 3">
    <name type="scientific">Dialister invisus</name>
    <dbReference type="NCBI Taxonomy" id="218538"/>
    <lineage>
        <taxon>Bacteria</taxon>
        <taxon>Bacillati</taxon>
        <taxon>Bacillota</taxon>
        <taxon>Negativicutes</taxon>
        <taxon>Veillonellales</taxon>
        <taxon>Veillonellaceae</taxon>
        <taxon>Dialister</taxon>
    </lineage>
</organism>
<proteinExistence type="predicted"/>
<evidence type="ECO:0000313" key="3">
    <source>
        <dbReference type="Proteomes" id="UP000757890"/>
    </source>
</evidence>